<dbReference type="AlphaFoldDB" id="A0A1G7FEC8"/>
<dbReference type="OrthoDB" id="7585876at2"/>
<organism evidence="3 4">
    <name type="scientific">Sphingomonas carotinifaciens</name>
    <dbReference type="NCBI Taxonomy" id="1166323"/>
    <lineage>
        <taxon>Bacteria</taxon>
        <taxon>Pseudomonadati</taxon>
        <taxon>Pseudomonadota</taxon>
        <taxon>Alphaproteobacteria</taxon>
        <taxon>Sphingomonadales</taxon>
        <taxon>Sphingomonadaceae</taxon>
        <taxon>Sphingomonas</taxon>
    </lineage>
</organism>
<evidence type="ECO:0000313" key="2">
    <source>
        <dbReference type="EMBL" id="MWC45398.1"/>
    </source>
</evidence>
<reference evidence="2 5" key="2">
    <citation type="submission" date="2019-12" db="EMBL/GenBank/DDBJ databases">
        <authorList>
            <person name="Zheng J."/>
        </authorList>
    </citation>
    <scope>NUCLEOTIDE SEQUENCE [LARGE SCALE GENOMIC DNA]</scope>
    <source>
        <strain evidence="2 5">DSM 27347</strain>
    </source>
</reference>
<accession>A0A1G7FEC8</accession>
<evidence type="ECO:0000256" key="1">
    <source>
        <dbReference type="SAM" id="MobiDB-lite"/>
    </source>
</evidence>
<dbReference type="Proteomes" id="UP000436801">
    <property type="component" value="Unassembled WGS sequence"/>
</dbReference>
<evidence type="ECO:0000313" key="5">
    <source>
        <dbReference type="Proteomes" id="UP000436801"/>
    </source>
</evidence>
<keyword evidence="4" id="KW-1185">Reference proteome</keyword>
<reference evidence="3 4" key="1">
    <citation type="submission" date="2016-10" db="EMBL/GenBank/DDBJ databases">
        <authorList>
            <person name="Varghese N."/>
            <person name="Submissions S."/>
        </authorList>
    </citation>
    <scope>NUCLEOTIDE SEQUENCE [LARGE SCALE GENOMIC DNA]</scope>
    <source>
        <strain evidence="3 4">S7-754</strain>
    </source>
</reference>
<dbReference type="RefSeq" id="WP_149680928.1">
    <property type="nucleotide sequence ID" value="NZ_CP178397.1"/>
</dbReference>
<dbReference type="EMBL" id="WSUT01000005">
    <property type="protein sequence ID" value="MWC45398.1"/>
    <property type="molecule type" value="Genomic_DNA"/>
</dbReference>
<dbReference type="Proteomes" id="UP000323502">
    <property type="component" value="Unassembled WGS sequence"/>
</dbReference>
<feature type="region of interest" description="Disordered" evidence="1">
    <location>
        <begin position="51"/>
        <end position="77"/>
    </location>
</feature>
<evidence type="ECO:0000313" key="3">
    <source>
        <dbReference type="EMBL" id="SDE74256.1"/>
    </source>
</evidence>
<dbReference type="EMBL" id="FNBI01000001">
    <property type="protein sequence ID" value="SDE74256.1"/>
    <property type="molecule type" value="Genomic_DNA"/>
</dbReference>
<sequence length="77" mass="8535">MILLTLALLGTTPICTDTRQICRACWTVNGKQACSTPGIACQPLRRVCRPNTPSPRREEEARRTRDGKVKGIQAAQR</sequence>
<name>A0A1G7FEC8_9SPHN</name>
<feature type="compositionally biased region" description="Basic and acidic residues" evidence="1">
    <location>
        <begin position="55"/>
        <end position="69"/>
    </location>
</feature>
<proteinExistence type="predicted"/>
<evidence type="ECO:0000313" key="4">
    <source>
        <dbReference type="Proteomes" id="UP000323502"/>
    </source>
</evidence>
<gene>
    <name evidence="2" type="ORF">GQR91_17430</name>
    <name evidence="3" type="ORF">SAMN05216557_101367</name>
</gene>
<protein>
    <submittedName>
        <fullName evidence="3">Uncharacterized protein</fullName>
    </submittedName>
</protein>